<dbReference type="eggNOG" id="COG3631">
    <property type="taxonomic scope" value="Bacteria"/>
</dbReference>
<reference evidence="2" key="1">
    <citation type="submission" date="2006-09" db="EMBL/GenBank/DDBJ databases">
        <title>Complete sequence of Rhodopseudomonas palustris BisA53.</title>
        <authorList>
            <consortium name="US DOE Joint Genome Institute"/>
            <person name="Copeland A."/>
            <person name="Lucas S."/>
            <person name="Lapidus A."/>
            <person name="Barry K."/>
            <person name="Detter J.C."/>
            <person name="Glavina del Rio T."/>
            <person name="Hammon N."/>
            <person name="Israni S."/>
            <person name="Dalin E."/>
            <person name="Tice H."/>
            <person name="Pitluck S."/>
            <person name="Chain P."/>
            <person name="Malfatti S."/>
            <person name="Shin M."/>
            <person name="Vergez L."/>
            <person name="Schmutz J."/>
            <person name="Larimer F."/>
            <person name="Land M."/>
            <person name="Hauser L."/>
            <person name="Pelletier D.A."/>
            <person name="Kyrpides N."/>
            <person name="Kim E."/>
            <person name="Harwood C.S."/>
            <person name="Oda Y."/>
            <person name="Richardson P."/>
        </authorList>
    </citation>
    <scope>NUCLEOTIDE SEQUENCE [LARGE SCALE GENOMIC DNA]</scope>
    <source>
        <strain evidence="2">BisA53</strain>
    </source>
</reference>
<dbReference type="OrthoDB" id="1163083at2"/>
<proteinExistence type="predicted"/>
<protein>
    <recommendedName>
        <fullName evidence="1">SnoaL-like domain-containing protein</fullName>
    </recommendedName>
</protein>
<organism evidence="2">
    <name type="scientific">Rhodopseudomonas palustris (strain BisA53)</name>
    <dbReference type="NCBI Taxonomy" id="316055"/>
    <lineage>
        <taxon>Bacteria</taxon>
        <taxon>Pseudomonadati</taxon>
        <taxon>Pseudomonadota</taxon>
        <taxon>Alphaproteobacteria</taxon>
        <taxon>Hyphomicrobiales</taxon>
        <taxon>Nitrobacteraceae</taxon>
        <taxon>Rhodopseudomonas</taxon>
    </lineage>
</organism>
<feature type="domain" description="SnoaL-like" evidence="1">
    <location>
        <begin position="7"/>
        <end position="103"/>
    </location>
</feature>
<dbReference type="EMBL" id="CP000463">
    <property type="protein sequence ID" value="ABJ04629.1"/>
    <property type="molecule type" value="Genomic_DNA"/>
</dbReference>
<dbReference type="SUPFAM" id="SSF54427">
    <property type="entry name" value="NTF2-like"/>
    <property type="match status" value="1"/>
</dbReference>
<dbReference type="STRING" id="316055.RPE_0671"/>
<dbReference type="InterPro" id="IPR032710">
    <property type="entry name" value="NTF2-like_dom_sf"/>
</dbReference>
<accession>Q07TV5</accession>
<evidence type="ECO:0000259" key="1">
    <source>
        <dbReference type="Pfam" id="PF12680"/>
    </source>
</evidence>
<gene>
    <name evidence="2" type="ordered locus">RPE_0671</name>
</gene>
<dbReference type="KEGG" id="rpe:RPE_0671"/>
<dbReference type="Gene3D" id="3.10.450.50">
    <property type="match status" value="1"/>
</dbReference>
<dbReference type="AlphaFoldDB" id="Q07TV5"/>
<dbReference type="InterPro" id="IPR037401">
    <property type="entry name" value="SnoaL-like"/>
</dbReference>
<sequence>MSKSGLDQWHAYLNSHDPVALWDLLHPDAVFESPVVHTPQRGRDVVSKYLASAETVLGGPGFVYRGEWRNDNGVVLEFENTVEGITINGVDMITFDDKGRITHFKVMVRPLKAINLLHRLMGEQLMRQTAEAGGAKSQSPS</sequence>
<name>Q07TV5_RHOP5</name>
<dbReference type="Pfam" id="PF12680">
    <property type="entry name" value="SnoaL_2"/>
    <property type="match status" value="1"/>
</dbReference>
<evidence type="ECO:0000313" key="2">
    <source>
        <dbReference type="EMBL" id="ABJ04629.1"/>
    </source>
</evidence>
<dbReference type="HOGENOM" id="CLU_119884_0_0_5"/>